<dbReference type="GO" id="GO:0016887">
    <property type="term" value="F:ATP hydrolysis activity"/>
    <property type="evidence" value="ECO:0007669"/>
    <property type="project" value="InterPro"/>
</dbReference>
<comment type="caution">
    <text evidence="13">The sequence shown here is derived from an EMBL/GenBank/DDBJ whole genome shotgun (WGS) entry which is preliminary data.</text>
</comment>
<comment type="similarity">
    <text evidence="2 10">Belongs to the cation transport ATPase (P-type) (TC 3.A.3) family. Type IB subfamily.</text>
</comment>
<keyword evidence="3 10" id="KW-0812">Transmembrane</keyword>
<dbReference type="GO" id="GO:0005507">
    <property type="term" value="F:copper ion binding"/>
    <property type="evidence" value="ECO:0007669"/>
    <property type="project" value="TreeGrafter"/>
</dbReference>
<dbReference type="InterPro" id="IPR027256">
    <property type="entry name" value="P-typ_ATPase_IB"/>
</dbReference>
<dbReference type="Pfam" id="PF00702">
    <property type="entry name" value="Hydrolase"/>
    <property type="match status" value="1"/>
</dbReference>
<evidence type="ECO:0000256" key="7">
    <source>
        <dbReference type="ARBA" id="ARBA00022967"/>
    </source>
</evidence>
<organism evidence="13 14">
    <name type="scientific">Penicillium hordei</name>
    <dbReference type="NCBI Taxonomy" id="40994"/>
    <lineage>
        <taxon>Eukaryota</taxon>
        <taxon>Fungi</taxon>
        <taxon>Dikarya</taxon>
        <taxon>Ascomycota</taxon>
        <taxon>Pezizomycotina</taxon>
        <taxon>Eurotiomycetes</taxon>
        <taxon>Eurotiomycetidae</taxon>
        <taxon>Eurotiales</taxon>
        <taxon>Aspergillaceae</taxon>
        <taxon>Penicillium</taxon>
    </lineage>
</organism>
<feature type="domain" description="HMA" evidence="12">
    <location>
        <begin position="48"/>
        <end position="113"/>
    </location>
</feature>
<dbReference type="RefSeq" id="XP_056754221.1">
    <property type="nucleotide sequence ID" value="XM_056894473.1"/>
</dbReference>
<keyword evidence="9 10" id="KW-0472">Membrane</keyword>
<dbReference type="SUPFAM" id="SSF81653">
    <property type="entry name" value="Calcium ATPase, transduction domain A"/>
    <property type="match status" value="1"/>
</dbReference>
<dbReference type="Pfam" id="PF00122">
    <property type="entry name" value="E1-E2_ATPase"/>
    <property type="match status" value="1"/>
</dbReference>
<dbReference type="InterPro" id="IPR044492">
    <property type="entry name" value="P_typ_ATPase_HD_dom"/>
</dbReference>
<dbReference type="Gene3D" id="3.30.70.100">
    <property type="match status" value="1"/>
</dbReference>
<evidence type="ECO:0000256" key="4">
    <source>
        <dbReference type="ARBA" id="ARBA00022723"/>
    </source>
</evidence>
<dbReference type="InterPro" id="IPR001757">
    <property type="entry name" value="P_typ_ATPase"/>
</dbReference>
<comment type="subcellular location">
    <subcellularLocation>
        <location evidence="1">Endomembrane system</location>
        <topology evidence="1">Multi-pass membrane protein</topology>
    </subcellularLocation>
    <subcellularLocation>
        <location evidence="10">Membrane</location>
    </subcellularLocation>
</comment>
<evidence type="ECO:0000256" key="9">
    <source>
        <dbReference type="ARBA" id="ARBA00023136"/>
    </source>
</evidence>
<keyword evidence="4 10" id="KW-0479">Metal-binding</keyword>
<keyword evidence="6 10" id="KW-0067">ATP-binding</keyword>
<reference evidence="13" key="2">
    <citation type="submission" date="2023-01" db="EMBL/GenBank/DDBJ databases">
        <authorList>
            <person name="Petersen C."/>
        </authorList>
    </citation>
    <scope>NUCLEOTIDE SEQUENCE</scope>
    <source>
        <strain evidence="13">IBT 12815</strain>
    </source>
</reference>
<proteinExistence type="inferred from homology"/>
<dbReference type="GO" id="GO:0043682">
    <property type="term" value="F:P-type divalent copper transporter activity"/>
    <property type="evidence" value="ECO:0007669"/>
    <property type="project" value="TreeGrafter"/>
</dbReference>
<dbReference type="PANTHER" id="PTHR43520:SF8">
    <property type="entry name" value="P-TYPE CU(+) TRANSPORTER"/>
    <property type="match status" value="1"/>
</dbReference>
<protein>
    <recommendedName>
        <fullName evidence="12">HMA domain-containing protein</fullName>
    </recommendedName>
</protein>
<evidence type="ECO:0000259" key="12">
    <source>
        <dbReference type="PROSITE" id="PS50846"/>
    </source>
</evidence>
<dbReference type="EMBL" id="JAQJAE010000002">
    <property type="protein sequence ID" value="KAJ5606796.1"/>
    <property type="molecule type" value="Genomic_DNA"/>
</dbReference>
<dbReference type="Gene3D" id="3.40.50.1000">
    <property type="entry name" value="HAD superfamily/HAD-like"/>
    <property type="match status" value="1"/>
</dbReference>
<evidence type="ECO:0000256" key="11">
    <source>
        <dbReference type="SAM" id="SignalP"/>
    </source>
</evidence>
<evidence type="ECO:0000256" key="10">
    <source>
        <dbReference type="RuleBase" id="RU362081"/>
    </source>
</evidence>
<dbReference type="InterPro" id="IPR036412">
    <property type="entry name" value="HAD-like_sf"/>
</dbReference>
<dbReference type="GeneID" id="81584715"/>
<feature type="signal peptide" evidence="11">
    <location>
        <begin position="1"/>
        <end position="19"/>
    </location>
</feature>
<evidence type="ECO:0000256" key="3">
    <source>
        <dbReference type="ARBA" id="ARBA00022692"/>
    </source>
</evidence>
<dbReference type="PROSITE" id="PS01047">
    <property type="entry name" value="HMA_1"/>
    <property type="match status" value="1"/>
</dbReference>
<reference evidence="13" key="1">
    <citation type="journal article" date="2023" name="IMA Fungus">
        <title>Comparative genomic study of the Penicillium genus elucidates a diverse pangenome and 15 lateral gene transfer events.</title>
        <authorList>
            <person name="Petersen C."/>
            <person name="Sorensen T."/>
            <person name="Nielsen M.R."/>
            <person name="Sondergaard T.E."/>
            <person name="Sorensen J.L."/>
            <person name="Fitzpatrick D.A."/>
            <person name="Frisvad J.C."/>
            <person name="Nielsen K.L."/>
        </authorList>
    </citation>
    <scope>NUCLEOTIDE SEQUENCE</scope>
    <source>
        <strain evidence="13">IBT 12815</strain>
    </source>
</reference>
<keyword evidence="11" id="KW-0732">Signal</keyword>
<sequence length="740" mass="80652">MACCIIGAFFLSKLVPIWSFFNPTGSDLGLLTHGLDDERMNLAEPNCGVTWLEVQGMTCASCAIAIEERLKQIQGVSRVATSMSFHTVAVYHEDKVTSGDIIHTIDDLGYQSRHRRHAISEKIKAAEGTEELEVTWDKLKMVLVTVASLELLYIFASSSVMCNTERQWAIQAVMIIISTRDQFHSASQVHARTGNAIRSKRVSTDVHLSVVFILGHITSALNLIVDGPGATSYFREPFPALFLQPGDEIIIEAYSLVPCDCYVSSGESEVDQSTVTGESLPIAKVTGNLLMSGTRNISGRLTAVIEKQHSDSTLSMIIQSMVEGTTHRSQIQDRIQYATGGFVTLILFLAAITSLFTWIRSERIPNTLQRINMTAHRAMTVLAAACPCALNLAVPAAIFSCLDVASCNGILIRGGVRSIEELARITHIVFDKTGTLTKGILQVTSCKWLSDAALDEEKIYLLLSIAEGREASIHPVANALFNWALKNLPSSLRNSHRSGSVTAYQRVPGQGLFCEVDMVAYGIQQIWVGNAKYFKSQSIQISHEDPSAVGISVWIAVNGSYVGKVILSDTIRSEAPQIINHLAKSGLHIAMATGDAEKEAHRVAKNLRISTIASDALPQDKLQIVRDLQATGCKVAMIGDGSNDGSALVAADVGICFTQSLFSLQGVADILIAHSDLSRLPMVIDMAKMTLWQVRLSISWAVVYNLFALLLAVGVLEFLGLRDDLYVHLYPPLPSHPLVY</sequence>
<keyword evidence="7" id="KW-1278">Translocase</keyword>
<dbReference type="InterPro" id="IPR017969">
    <property type="entry name" value="Heavy-metal-associated_CS"/>
</dbReference>
<dbReference type="AlphaFoldDB" id="A0AAD6E9D5"/>
<dbReference type="GO" id="GO:0012505">
    <property type="term" value="C:endomembrane system"/>
    <property type="evidence" value="ECO:0007669"/>
    <property type="project" value="UniProtKB-SubCell"/>
</dbReference>
<dbReference type="Pfam" id="PF00403">
    <property type="entry name" value="HMA"/>
    <property type="match status" value="1"/>
</dbReference>
<dbReference type="Gene3D" id="2.70.150.10">
    <property type="entry name" value="Calcium-transporting ATPase, cytoplasmic transduction domain A"/>
    <property type="match status" value="1"/>
</dbReference>
<dbReference type="SUPFAM" id="SSF56784">
    <property type="entry name" value="HAD-like"/>
    <property type="match status" value="1"/>
</dbReference>
<dbReference type="Proteomes" id="UP001213799">
    <property type="component" value="Unassembled WGS sequence"/>
</dbReference>
<dbReference type="InterPro" id="IPR023214">
    <property type="entry name" value="HAD_sf"/>
</dbReference>
<keyword evidence="5 10" id="KW-0547">Nucleotide-binding</keyword>
<keyword evidence="8 10" id="KW-1133">Transmembrane helix</keyword>
<accession>A0AAD6E9D5</accession>
<feature type="transmembrane region" description="Helical" evidence="10">
    <location>
        <begin position="380"/>
        <end position="399"/>
    </location>
</feature>
<dbReference type="InterPro" id="IPR018303">
    <property type="entry name" value="ATPase_P-typ_P_site"/>
</dbReference>
<dbReference type="InterPro" id="IPR059000">
    <property type="entry name" value="ATPase_P-type_domA"/>
</dbReference>
<dbReference type="PROSITE" id="PS50846">
    <property type="entry name" value="HMA_2"/>
    <property type="match status" value="1"/>
</dbReference>
<dbReference type="NCBIfam" id="TIGR01525">
    <property type="entry name" value="ATPase-IB_hvy"/>
    <property type="match status" value="1"/>
</dbReference>
<dbReference type="PROSITE" id="PS00154">
    <property type="entry name" value="ATPASE_E1_E2"/>
    <property type="match status" value="1"/>
</dbReference>
<feature type="transmembrane region" description="Helical" evidence="10">
    <location>
        <begin position="337"/>
        <end position="359"/>
    </location>
</feature>
<dbReference type="InterPro" id="IPR006121">
    <property type="entry name" value="HMA_dom"/>
</dbReference>
<feature type="chain" id="PRO_5042068757" description="HMA domain-containing protein" evidence="11">
    <location>
        <begin position="20"/>
        <end position="740"/>
    </location>
</feature>
<evidence type="ECO:0000256" key="1">
    <source>
        <dbReference type="ARBA" id="ARBA00004127"/>
    </source>
</evidence>
<evidence type="ECO:0000256" key="6">
    <source>
        <dbReference type="ARBA" id="ARBA00022840"/>
    </source>
</evidence>
<dbReference type="CDD" id="cd00371">
    <property type="entry name" value="HMA"/>
    <property type="match status" value="1"/>
</dbReference>
<dbReference type="PANTHER" id="PTHR43520">
    <property type="entry name" value="ATP7, ISOFORM B"/>
    <property type="match status" value="1"/>
</dbReference>
<dbReference type="NCBIfam" id="TIGR01494">
    <property type="entry name" value="ATPase_P-type"/>
    <property type="match status" value="2"/>
</dbReference>
<comment type="caution">
    <text evidence="10">Lacks conserved residue(s) required for the propagation of feature annotation.</text>
</comment>
<dbReference type="GO" id="GO:0005524">
    <property type="term" value="F:ATP binding"/>
    <property type="evidence" value="ECO:0007669"/>
    <property type="project" value="UniProtKB-UniRule"/>
</dbReference>
<dbReference type="InterPro" id="IPR008250">
    <property type="entry name" value="ATPase_P-typ_transduc_dom_A_sf"/>
</dbReference>
<dbReference type="SFLD" id="SFLDG00002">
    <property type="entry name" value="C1.7:_P-type_atpase_like"/>
    <property type="match status" value="1"/>
</dbReference>
<dbReference type="SFLD" id="SFLDF00027">
    <property type="entry name" value="p-type_atpase"/>
    <property type="match status" value="1"/>
</dbReference>
<dbReference type="InterPro" id="IPR036163">
    <property type="entry name" value="HMA_dom_sf"/>
</dbReference>
<dbReference type="GO" id="GO:0055070">
    <property type="term" value="P:copper ion homeostasis"/>
    <property type="evidence" value="ECO:0007669"/>
    <property type="project" value="TreeGrafter"/>
</dbReference>
<keyword evidence="14" id="KW-1185">Reference proteome</keyword>
<feature type="transmembrane region" description="Helical" evidence="10">
    <location>
        <begin position="698"/>
        <end position="719"/>
    </location>
</feature>
<evidence type="ECO:0000313" key="14">
    <source>
        <dbReference type="Proteomes" id="UP001213799"/>
    </source>
</evidence>
<dbReference type="InterPro" id="IPR023299">
    <property type="entry name" value="ATPase_P-typ_cyto_dom_N"/>
</dbReference>
<dbReference type="GO" id="GO:0016020">
    <property type="term" value="C:membrane"/>
    <property type="evidence" value="ECO:0007669"/>
    <property type="project" value="UniProtKB-SubCell"/>
</dbReference>
<evidence type="ECO:0000256" key="8">
    <source>
        <dbReference type="ARBA" id="ARBA00022989"/>
    </source>
</evidence>
<dbReference type="PRINTS" id="PR00119">
    <property type="entry name" value="CATATPASE"/>
</dbReference>
<evidence type="ECO:0000256" key="2">
    <source>
        <dbReference type="ARBA" id="ARBA00006024"/>
    </source>
</evidence>
<dbReference type="Gene3D" id="3.40.1110.10">
    <property type="entry name" value="Calcium-transporting ATPase, cytoplasmic domain N"/>
    <property type="match status" value="1"/>
</dbReference>
<dbReference type="SFLD" id="SFLDS00003">
    <property type="entry name" value="Haloacid_Dehalogenase"/>
    <property type="match status" value="1"/>
</dbReference>
<evidence type="ECO:0000256" key="5">
    <source>
        <dbReference type="ARBA" id="ARBA00022741"/>
    </source>
</evidence>
<name>A0AAD6E9D5_9EURO</name>
<evidence type="ECO:0000313" key="13">
    <source>
        <dbReference type="EMBL" id="KAJ5606796.1"/>
    </source>
</evidence>
<gene>
    <name evidence="13" type="ORF">N7537_003415</name>
</gene>
<dbReference type="SUPFAM" id="SSF55008">
    <property type="entry name" value="HMA, heavy metal-associated domain"/>
    <property type="match status" value="1"/>
</dbReference>